<feature type="region of interest" description="Disordered" evidence="1">
    <location>
        <begin position="790"/>
        <end position="829"/>
    </location>
</feature>
<evidence type="ECO:0000313" key="3">
    <source>
        <dbReference type="EMBL" id="TGZ65571.1"/>
    </source>
</evidence>
<keyword evidence="4" id="KW-1185">Reference proteome</keyword>
<feature type="region of interest" description="Disordered" evidence="1">
    <location>
        <begin position="1"/>
        <end position="115"/>
    </location>
</feature>
<dbReference type="GO" id="GO:0006357">
    <property type="term" value="P:regulation of transcription by RNA polymerase II"/>
    <property type="evidence" value="ECO:0007669"/>
    <property type="project" value="TreeGrafter"/>
</dbReference>
<feature type="compositionally biased region" description="Polar residues" evidence="1">
    <location>
        <begin position="21"/>
        <end position="37"/>
    </location>
</feature>
<feature type="compositionally biased region" description="Low complexity" evidence="1">
    <location>
        <begin position="178"/>
        <end position="190"/>
    </location>
</feature>
<dbReference type="EMBL" id="SJOL01006484">
    <property type="protein sequence ID" value="TGZ65571.1"/>
    <property type="molecule type" value="Genomic_DNA"/>
</dbReference>
<feature type="compositionally biased region" description="Polar residues" evidence="1">
    <location>
        <begin position="78"/>
        <end position="94"/>
    </location>
</feature>
<feature type="region of interest" description="Disordered" evidence="1">
    <location>
        <begin position="727"/>
        <end position="778"/>
    </location>
</feature>
<dbReference type="AlphaFoldDB" id="A0A4S2LPC8"/>
<dbReference type="PROSITE" id="PS00028">
    <property type="entry name" value="ZINC_FINGER_C2H2_1"/>
    <property type="match status" value="1"/>
</dbReference>
<feature type="region of interest" description="Disordered" evidence="1">
    <location>
        <begin position="409"/>
        <end position="502"/>
    </location>
</feature>
<evidence type="ECO:0000259" key="2">
    <source>
        <dbReference type="PROSITE" id="PS00028"/>
    </source>
</evidence>
<feature type="compositionally biased region" description="Polar residues" evidence="1">
    <location>
        <begin position="813"/>
        <end position="823"/>
    </location>
</feature>
<feature type="region of interest" description="Disordered" evidence="1">
    <location>
        <begin position="525"/>
        <end position="571"/>
    </location>
</feature>
<dbReference type="Proteomes" id="UP000308267">
    <property type="component" value="Unassembled WGS sequence"/>
</dbReference>
<sequence>MKVKNRRSATRPGTITEERTVNNIEYTSSGGAGSESQIGKRKKQSPCTDVTRPGKATKMHNAMLNNGAPKVSKKRRTVSATNGCVSGQFAKSTPSVHQSTSCSSASSVVSGTGDPVDPYEFAVKTEEEHSDCVGLNNHTGPSSLNSVPPMKRMKLDRIEDRVLPDSARSSPLPPTVFSHPSPGPHSSPSSAHCTRPLSVLTDFSSSSGGRGHPDLERSTTVTSTSYSNGMDGFMHRPPNTPTHSTESHSPNPLTRITHKHSNPQMNTPTTTPATDSITQPRSPCNADNICRLKSANGYCNSSSPSPSVPQQCSIASSTPTMKPTHRGIGVNTTLDTCKGTITEPDLLGPCEPGTTICLNGIVWLETTTGVLVVNVTWRGRTYIGTLLDATQHDFAPLCPRDYIPPFKSSVRSSNRTKRRAGLSGGYKQPCDSLGPTGDVTGKSPATVSGRTRLRGRNTSSPLNRLSMPTTTATTNMLITTTSSDSCTTNSVGTLSSSDKKKTDGVNILESGVDEDDTAVGLPLSEDESAVDSSSSHLGPVKQCSAKRGASSSSSDCPLDNLPESSEAQDTGTFTEQLHIHGIQSSALDKPWQSGGESVLNENSTKEIGELTEHEDEDLKSSFPITCPIQGCKKRFTHVTALRFHLNHTRHESASSDNGYENLSTSLANRDVNCIPRINDSPPTISPPCPRSPISPVRSPAILQPDLPLNSATSQGRTNYVTDTTAFDVSGSHKTTSGSKLDVSSSSRPHETQGLFSKPYTAPSNTSGSGHDSAGPNTSTIRTVTAHTVSIPYGSTNKTDVLGPGSARPGLGYSNPTKQRTNSGVRGDMNKGRGQHHKFISPNMKPTELPASPSRQPQQMNATKSFLDCHSLPPFLPPSVRHNGAPVDAPTVSQMVNSLAFMSRDLNSGHVPINNPFVPLPPGVWNFSPQSSGYSMAERSTSVKHHDSDPRRAIEGLHLNGDTLVPSRTPPSQLSCSSAMNLTNYVSSVSSINPTVEVSHPQFANSHTGRAPIPPLMDPSHLYGLPDFIVAAAMNALHSNGFSNLTEPCRPYSASTNAALSKTTPTTPLFVGPGQGYSSQAPILKPANTSVSSSAPLSLTAPPPSLAPMMSSSGPPLLPPSLLHGLGLIPPNGSSSANNNDRMDPFKLSAAYFMQQAVAAGSQLSSGFGQPSS</sequence>
<feature type="compositionally biased region" description="Low complexity" evidence="1">
    <location>
        <begin position="267"/>
        <end position="280"/>
    </location>
</feature>
<dbReference type="OrthoDB" id="5863628at2759"/>
<proteinExistence type="predicted"/>
<dbReference type="STRING" id="147828.A0A4S2LPC8"/>
<organism evidence="3 4">
    <name type="scientific">Opisthorchis felineus</name>
    <dbReference type="NCBI Taxonomy" id="147828"/>
    <lineage>
        <taxon>Eukaryota</taxon>
        <taxon>Metazoa</taxon>
        <taxon>Spiralia</taxon>
        <taxon>Lophotrochozoa</taxon>
        <taxon>Platyhelminthes</taxon>
        <taxon>Trematoda</taxon>
        <taxon>Digenea</taxon>
        <taxon>Opisthorchiida</taxon>
        <taxon>Opisthorchiata</taxon>
        <taxon>Opisthorchiidae</taxon>
        <taxon>Opisthorchis</taxon>
    </lineage>
</organism>
<feature type="region of interest" description="Disordered" evidence="1">
    <location>
        <begin position="163"/>
        <end position="281"/>
    </location>
</feature>
<feature type="compositionally biased region" description="Polar residues" evidence="1">
    <location>
        <begin position="761"/>
        <end position="778"/>
    </location>
</feature>
<evidence type="ECO:0000256" key="1">
    <source>
        <dbReference type="SAM" id="MobiDB-lite"/>
    </source>
</evidence>
<dbReference type="GO" id="GO:0005634">
    <property type="term" value="C:nucleus"/>
    <property type="evidence" value="ECO:0007669"/>
    <property type="project" value="TreeGrafter"/>
</dbReference>
<protein>
    <recommendedName>
        <fullName evidence="2">C2H2-type domain-containing protein</fullName>
    </recommendedName>
</protein>
<feature type="region of interest" description="Disordered" evidence="1">
    <location>
        <begin position="130"/>
        <end position="150"/>
    </location>
</feature>
<feature type="compositionally biased region" description="Polar residues" evidence="1">
    <location>
        <begin position="218"/>
        <end position="228"/>
    </location>
</feature>
<accession>A0A4S2LPC8</accession>
<evidence type="ECO:0000313" key="4">
    <source>
        <dbReference type="Proteomes" id="UP000308267"/>
    </source>
</evidence>
<dbReference type="InterPro" id="IPR040010">
    <property type="entry name" value="ZN608/ZN609"/>
</dbReference>
<feature type="compositionally biased region" description="Polar residues" evidence="1">
    <location>
        <begin position="136"/>
        <end position="146"/>
    </location>
</feature>
<dbReference type="InterPro" id="IPR013087">
    <property type="entry name" value="Znf_C2H2_type"/>
</dbReference>
<comment type="caution">
    <text evidence="3">The sequence shown here is derived from an EMBL/GenBank/DDBJ whole genome shotgun (WGS) entry which is preliminary data.</text>
</comment>
<feature type="compositionally biased region" description="Polar residues" evidence="1">
    <location>
        <begin position="456"/>
        <end position="468"/>
    </location>
</feature>
<feature type="compositionally biased region" description="Low complexity" evidence="1">
    <location>
        <begin position="95"/>
        <end position="110"/>
    </location>
</feature>
<reference evidence="3 4" key="1">
    <citation type="journal article" date="2019" name="BMC Genomics">
        <title>New insights from Opisthorchis felineus genome: update on genomics of the epidemiologically important liver flukes.</title>
        <authorList>
            <person name="Ershov N.I."/>
            <person name="Mordvinov V.A."/>
            <person name="Prokhortchouk E.B."/>
            <person name="Pakharukova M.Y."/>
            <person name="Gunbin K.V."/>
            <person name="Ustyantsev K."/>
            <person name="Genaev M.A."/>
            <person name="Blinov A.G."/>
            <person name="Mazur A."/>
            <person name="Boulygina E."/>
            <person name="Tsygankova S."/>
            <person name="Khrameeva E."/>
            <person name="Chekanov N."/>
            <person name="Fan G."/>
            <person name="Xiao A."/>
            <person name="Zhang H."/>
            <person name="Xu X."/>
            <person name="Yang H."/>
            <person name="Solovyev V."/>
            <person name="Lee S.M."/>
            <person name="Liu X."/>
            <person name="Afonnikov D.A."/>
            <person name="Skryabin K.G."/>
        </authorList>
    </citation>
    <scope>NUCLEOTIDE SEQUENCE [LARGE SCALE GENOMIC DNA]</scope>
    <source>
        <strain evidence="3">AK-0245</strain>
        <tissue evidence="3">Whole organism</tissue>
    </source>
</reference>
<feature type="domain" description="C2H2-type" evidence="2">
    <location>
        <begin position="626"/>
        <end position="650"/>
    </location>
</feature>
<dbReference type="PANTHER" id="PTHR21564:SF5">
    <property type="entry name" value="SCRIBBLER, ISOFORM J"/>
    <property type="match status" value="1"/>
</dbReference>
<gene>
    <name evidence="3" type="ORF">CRM22_005797</name>
</gene>
<feature type="compositionally biased region" description="Polar residues" evidence="1">
    <location>
        <begin position="562"/>
        <end position="571"/>
    </location>
</feature>
<feature type="compositionally biased region" description="Polar residues" evidence="1">
    <location>
        <begin position="727"/>
        <end position="746"/>
    </location>
</feature>
<feature type="compositionally biased region" description="Polar residues" evidence="1">
    <location>
        <begin position="241"/>
        <end position="254"/>
    </location>
</feature>
<feature type="compositionally biased region" description="Low complexity" evidence="1">
    <location>
        <begin position="469"/>
        <end position="490"/>
    </location>
</feature>
<dbReference type="PANTHER" id="PTHR21564">
    <property type="entry name" value="BRAKELESS PROTEIN"/>
    <property type="match status" value="1"/>
</dbReference>
<name>A0A4S2LPC8_OPIFE</name>